<reference evidence="1" key="1">
    <citation type="submission" date="2022-07" db="EMBL/GenBank/DDBJ databases">
        <title>Genome Sequence of Xylaria arbuscula.</title>
        <authorList>
            <person name="Buettner E."/>
        </authorList>
    </citation>
    <scope>NUCLEOTIDE SEQUENCE</scope>
    <source>
        <strain evidence="1">VT107</strain>
    </source>
</reference>
<sequence>MASQPTPLTDDQKEFFLKYGYLKLTNCFTRDQAAEVCEGVWTRLGYSPTDKTTWTKERINGLSLLWPKRKEGKNAAVQNVKNLHPYIPLYLAIKTGINNMSEGKEHKKGGKGLDY</sequence>
<accession>A0A9W8N6R1</accession>
<dbReference type="SUPFAM" id="SSF51197">
    <property type="entry name" value="Clavaminate synthase-like"/>
    <property type="match status" value="1"/>
</dbReference>
<dbReference type="EMBL" id="JANPWZ010002306">
    <property type="protein sequence ID" value="KAJ3560133.1"/>
    <property type="molecule type" value="Genomic_DNA"/>
</dbReference>
<gene>
    <name evidence="1" type="ORF">NPX13_g9414</name>
</gene>
<organism evidence="1 2">
    <name type="scientific">Xylaria arbuscula</name>
    <dbReference type="NCBI Taxonomy" id="114810"/>
    <lineage>
        <taxon>Eukaryota</taxon>
        <taxon>Fungi</taxon>
        <taxon>Dikarya</taxon>
        <taxon>Ascomycota</taxon>
        <taxon>Pezizomycotina</taxon>
        <taxon>Sordariomycetes</taxon>
        <taxon>Xylariomycetidae</taxon>
        <taxon>Xylariales</taxon>
        <taxon>Xylariaceae</taxon>
        <taxon>Xylaria</taxon>
    </lineage>
</organism>
<proteinExistence type="predicted"/>
<evidence type="ECO:0000313" key="1">
    <source>
        <dbReference type="EMBL" id="KAJ3560133.1"/>
    </source>
</evidence>
<dbReference type="VEuPathDB" id="FungiDB:F4678DRAFT_70779"/>
<keyword evidence="2" id="KW-1185">Reference proteome</keyword>
<dbReference type="AlphaFoldDB" id="A0A9W8N6R1"/>
<evidence type="ECO:0000313" key="2">
    <source>
        <dbReference type="Proteomes" id="UP001148614"/>
    </source>
</evidence>
<protein>
    <submittedName>
        <fullName evidence="1">Uncharacterized protein</fullName>
    </submittedName>
</protein>
<dbReference type="Proteomes" id="UP001148614">
    <property type="component" value="Unassembled WGS sequence"/>
</dbReference>
<name>A0A9W8N6R1_9PEZI</name>
<comment type="caution">
    <text evidence="1">The sequence shown here is derived from an EMBL/GenBank/DDBJ whole genome shotgun (WGS) entry which is preliminary data.</text>
</comment>